<evidence type="ECO:0000256" key="8">
    <source>
        <dbReference type="SAM" id="Phobius"/>
    </source>
</evidence>
<evidence type="ECO:0000256" key="3">
    <source>
        <dbReference type="ARBA" id="ARBA00022692"/>
    </source>
</evidence>
<evidence type="ECO:0000256" key="5">
    <source>
        <dbReference type="ARBA" id="ARBA00023136"/>
    </source>
</evidence>
<evidence type="ECO:0000313" key="10">
    <source>
        <dbReference type="Proteomes" id="UP000540071"/>
    </source>
</evidence>
<evidence type="ECO:0000313" key="9">
    <source>
        <dbReference type="EMBL" id="NWZ87964.1"/>
    </source>
</evidence>
<feature type="transmembrane region" description="Helical" evidence="8">
    <location>
        <begin position="197"/>
        <end position="222"/>
    </location>
</feature>
<keyword evidence="3 8" id="KW-0812">Transmembrane</keyword>
<reference evidence="9 10" key="1">
    <citation type="submission" date="2019-09" db="EMBL/GenBank/DDBJ databases">
        <title>Bird 10,000 Genomes (B10K) Project - Family phase.</title>
        <authorList>
            <person name="Zhang G."/>
        </authorList>
    </citation>
    <scope>NUCLEOTIDE SEQUENCE [LARGE SCALE GENOMIC DNA]</scope>
    <source>
        <strain evidence="9">OUT-0023</strain>
        <tissue evidence="9">Blood</tissue>
    </source>
</reference>
<comment type="subcellular location">
    <subcellularLocation>
        <location evidence="1">Cell membrane</location>
        <topology evidence="1">Multi-pass membrane protein</topology>
    </subcellularLocation>
</comment>
<dbReference type="PANTHER" id="PTHR19282">
    <property type="entry name" value="TETRASPANIN"/>
    <property type="match status" value="1"/>
</dbReference>
<evidence type="ECO:0000256" key="4">
    <source>
        <dbReference type="ARBA" id="ARBA00022989"/>
    </source>
</evidence>
<feature type="transmembrane region" description="Helical" evidence="8">
    <location>
        <begin position="31"/>
        <end position="53"/>
    </location>
</feature>
<keyword evidence="6" id="KW-1015">Disulfide bond</keyword>
<dbReference type="PRINTS" id="PR00259">
    <property type="entry name" value="TMFOUR"/>
</dbReference>
<keyword evidence="5 8" id="KW-0472">Membrane</keyword>
<keyword evidence="10" id="KW-1185">Reference proteome</keyword>
<feature type="transmembrane region" description="Helical" evidence="8">
    <location>
        <begin position="65"/>
        <end position="85"/>
    </location>
</feature>
<name>A0A7K7R6V5_POEAT</name>
<sequence>MISMVMVAVGVYARLLKHAEAAMACLAVDPAILLIMVGVLTFLITFCGCVGSLRENICLLQMFSVCLTVIFLLQLAAGVLGFVFSDKVPNPEGGMRNPNLVGVMGDPTQFSLSSWDWLLAWGHRGRGHPTKARPELLVTTRPPPKNRDPSVSCPLSQAVINTMCGHGMQARGYLEASAFIHTNGCIDKLVNWTHSNLFLLGGITLGLALPQLVGIVLAQLLINQIRDQIKLQLYNQQHRADPWY</sequence>
<gene>
    <name evidence="9" type="primary">Tspan33_0</name>
    <name evidence="9" type="ORF">POEATR_R15202</name>
</gene>
<evidence type="ECO:0000256" key="6">
    <source>
        <dbReference type="ARBA" id="ARBA00023157"/>
    </source>
</evidence>
<dbReference type="AlphaFoldDB" id="A0A7K7R6V5"/>
<feature type="non-terminal residue" evidence="9">
    <location>
        <position position="244"/>
    </location>
</feature>
<evidence type="ECO:0000256" key="7">
    <source>
        <dbReference type="ARBA" id="ARBA00023180"/>
    </source>
</evidence>
<dbReference type="PANTHER" id="PTHR19282:SF154">
    <property type="entry name" value="TETRASPANIN-33"/>
    <property type="match status" value="1"/>
</dbReference>
<comment type="caution">
    <text evidence="9">The sequence shown here is derived from an EMBL/GenBank/DDBJ whole genome shotgun (WGS) entry which is preliminary data.</text>
</comment>
<keyword evidence="7" id="KW-0325">Glycoprotein</keyword>
<organism evidence="9 10">
    <name type="scientific">Poecile atricapillus</name>
    <name type="common">Black-capped chickadee</name>
    <name type="synonym">Parus atricapillus</name>
    <dbReference type="NCBI Taxonomy" id="48891"/>
    <lineage>
        <taxon>Eukaryota</taxon>
        <taxon>Metazoa</taxon>
        <taxon>Chordata</taxon>
        <taxon>Craniata</taxon>
        <taxon>Vertebrata</taxon>
        <taxon>Euteleostomi</taxon>
        <taxon>Archelosauria</taxon>
        <taxon>Archosauria</taxon>
        <taxon>Dinosauria</taxon>
        <taxon>Saurischia</taxon>
        <taxon>Theropoda</taxon>
        <taxon>Coelurosauria</taxon>
        <taxon>Aves</taxon>
        <taxon>Neognathae</taxon>
        <taxon>Neoaves</taxon>
        <taxon>Telluraves</taxon>
        <taxon>Australaves</taxon>
        <taxon>Passeriformes</taxon>
        <taxon>Paridae</taxon>
        <taxon>Poecile</taxon>
    </lineage>
</organism>
<proteinExistence type="predicted"/>
<dbReference type="Pfam" id="PF00335">
    <property type="entry name" value="Tetraspanin"/>
    <property type="match status" value="1"/>
</dbReference>
<dbReference type="EMBL" id="VZSS01000216">
    <property type="protein sequence ID" value="NWZ87964.1"/>
    <property type="molecule type" value="Genomic_DNA"/>
</dbReference>
<keyword evidence="4 8" id="KW-1133">Transmembrane helix</keyword>
<feature type="non-terminal residue" evidence="9">
    <location>
        <position position="1"/>
    </location>
</feature>
<dbReference type="InterPro" id="IPR018499">
    <property type="entry name" value="Tetraspanin/Peripherin"/>
</dbReference>
<protein>
    <submittedName>
        <fullName evidence="9">TSN33 protein</fullName>
    </submittedName>
</protein>
<evidence type="ECO:0000256" key="2">
    <source>
        <dbReference type="ARBA" id="ARBA00022475"/>
    </source>
</evidence>
<accession>A0A7K7R6V5</accession>
<evidence type="ECO:0000256" key="1">
    <source>
        <dbReference type="ARBA" id="ARBA00004651"/>
    </source>
</evidence>
<keyword evidence="2" id="KW-1003">Cell membrane</keyword>
<dbReference type="Proteomes" id="UP000540071">
    <property type="component" value="Unassembled WGS sequence"/>
</dbReference>
<dbReference type="GO" id="GO:0005886">
    <property type="term" value="C:plasma membrane"/>
    <property type="evidence" value="ECO:0007669"/>
    <property type="project" value="UniProtKB-SubCell"/>
</dbReference>